<feature type="transmembrane region" description="Helical" evidence="1">
    <location>
        <begin position="59"/>
        <end position="79"/>
    </location>
</feature>
<accession>A0A6C0IZJ5</accession>
<reference evidence="2" key="1">
    <citation type="journal article" date="2020" name="Nature">
        <title>Giant virus diversity and host interactions through global metagenomics.</title>
        <authorList>
            <person name="Schulz F."/>
            <person name="Roux S."/>
            <person name="Paez-Espino D."/>
            <person name="Jungbluth S."/>
            <person name="Walsh D.A."/>
            <person name="Denef V.J."/>
            <person name="McMahon K.D."/>
            <person name="Konstantinidis K.T."/>
            <person name="Eloe-Fadrosh E.A."/>
            <person name="Kyrpides N.C."/>
            <person name="Woyke T."/>
        </authorList>
    </citation>
    <scope>NUCLEOTIDE SEQUENCE</scope>
    <source>
        <strain evidence="2">GVMAG-M-3300025652-16</strain>
    </source>
</reference>
<keyword evidence="1" id="KW-0812">Transmembrane</keyword>
<keyword evidence="1" id="KW-1133">Transmembrane helix</keyword>
<evidence type="ECO:0000313" key="2">
    <source>
        <dbReference type="EMBL" id="QHT98482.1"/>
    </source>
</evidence>
<evidence type="ECO:0000256" key="1">
    <source>
        <dbReference type="SAM" id="Phobius"/>
    </source>
</evidence>
<dbReference type="EMBL" id="MN740292">
    <property type="protein sequence ID" value="QHT98482.1"/>
    <property type="molecule type" value="Genomic_DNA"/>
</dbReference>
<evidence type="ECO:0008006" key="3">
    <source>
        <dbReference type="Google" id="ProtNLM"/>
    </source>
</evidence>
<organism evidence="2">
    <name type="scientific">viral metagenome</name>
    <dbReference type="NCBI Taxonomy" id="1070528"/>
    <lineage>
        <taxon>unclassified sequences</taxon>
        <taxon>metagenomes</taxon>
        <taxon>organismal metagenomes</taxon>
    </lineage>
</organism>
<name>A0A6C0IZJ5_9ZZZZ</name>
<proteinExistence type="predicted"/>
<protein>
    <recommendedName>
        <fullName evidence="3">Holin</fullName>
    </recommendedName>
</protein>
<keyword evidence="1" id="KW-0472">Membrane</keyword>
<sequence length="88" mass="10019">MNLNDIIASVAIGLGFVQMYDKLQKSEEVGEESRDVLIMGVTTTALWLTYQYRKFGLNMLTINTSVALAVQIYVLNRIVKNKMIWFKG</sequence>
<dbReference type="AlphaFoldDB" id="A0A6C0IZJ5"/>